<accession>A0A098SFC3</accession>
<dbReference type="EMBL" id="JPOS01000003">
    <property type="protein sequence ID" value="KGE89657.1"/>
    <property type="molecule type" value="Genomic_DNA"/>
</dbReference>
<proteinExistence type="predicted"/>
<dbReference type="Proteomes" id="UP000029736">
    <property type="component" value="Unassembled WGS sequence"/>
</dbReference>
<name>A0A098SFC3_9BACT</name>
<dbReference type="OrthoDB" id="1490979at2"/>
<sequence>MQQSKLIDLLRSFDARETARFRELAASPFFNKNQKIRALLDFCLGFGPDYDAEGLDKRAAYRHIYKEEGYEELRINNLLSDTLQLGYQLLAQLELEARRPFQKRLELGALLDRRAEKHLRHSTQRLQQLTERLPHRSHQYQHERYEMAQLLDRFALQRNPRRFTPHLQHQSDALDRYYWCNKLRLACDMASRNRAINATYTCHFLDELLSLFRQQPPLLAESPALQTYYQALMMLSSEEEAHYRSLRQLLSQHHSVFTLEELQDLYDYAQNYCVKRINSGEAAFYRDILDLYKEMLDRRVLLRQGYLTQWSYINIVTAGIRLKEFKWTEDFIYTYRSQLAPEVQENVFTYNLAALQFERAQYQEALQTLQGVEFSDAFYHMAAKMIQLKSYYELQEEEALYALLEASRKYIKRNRQLSTYQKQSNGNFLKMIARLQKLRSRQAQYGSAPPDNLNALLQRIDAQPELANRSWLRRKVSLLA</sequence>
<evidence type="ECO:0008006" key="3">
    <source>
        <dbReference type="Google" id="ProtNLM"/>
    </source>
</evidence>
<reference evidence="1 2" key="1">
    <citation type="journal article" date="2014" name="Int. J. Syst. Evol. Microbiol.">
        <title>Phaeodactylibacter xiamenensis gen. nov., sp. nov., a member of the family Saprospiraceae isolated from the marine alga Phaeodactylum tricornutum.</title>
        <authorList>
            <person name="Chen Z.Jr."/>
            <person name="Lei X."/>
            <person name="Lai Q."/>
            <person name="Li Y."/>
            <person name="Zhang B."/>
            <person name="Zhang J."/>
            <person name="Zhang H."/>
            <person name="Yang L."/>
            <person name="Zheng W."/>
            <person name="Tian Y."/>
            <person name="Yu Z."/>
            <person name="Xu H.Jr."/>
            <person name="Zheng T."/>
        </authorList>
    </citation>
    <scope>NUCLEOTIDE SEQUENCE [LARGE SCALE GENOMIC DNA]</scope>
    <source>
        <strain evidence="1 2">KD52</strain>
    </source>
</reference>
<protein>
    <recommendedName>
        <fullName evidence="3">Tetratricopeptide repeat protein</fullName>
    </recommendedName>
</protein>
<keyword evidence="2" id="KW-1185">Reference proteome</keyword>
<dbReference type="RefSeq" id="WP_044215814.1">
    <property type="nucleotide sequence ID" value="NZ_JBKAGJ010000005.1"/>
</dbReference>
<dbReference type="AlphaFoldDB" id="A0A098SFC3"/>
<organism evidence="1 2">
    <name type="scientific">Phaeodactylibacter xiamenensis</name>
    <dbReference type="NCBI Taxonomy" id="1524460"/>
    <lineage>
        <taxon>Bacteria</taxon>
        <taxon>Pseudomonadati</taxon>
        <taxon>Bacteroidota</taxon>
        <taxon>Saprospiria</taxon>
        <taxon>Saprospirales</taxon>
        <taxon>Haliscomenobacteraceae</taxon>
        <taxon>Phaeodactylibacter</taxon>
    </lineage>
</organism>
<comment type="caution">
    <text evidence="1">The sequence shown here is derived from an EMBL/GenBank/DDBJ whole genome shotgun (WGS) entry which is preliminary data.</text>
</comment>
<evidence type="ECO:0000313" key="1">
    <source>
        <dbReference type="EMBL" id="KGE89657.1"/>
    </source>
</evidence>
<evidence type="ECO:0000313" key="2">
    <source>
        <dbReference type="Proteomes" id="UP000029736"/>
    </source>
</evidence>
<gene>
    <name evidence="1" type="ORF">IX84_01070</name>
</gene>